<reference evidence="1" key="1">
    <citation type="submission" date="2014-11" db="EMBL/GenBank/DDBJ databases">
        <authorList>
            <person name="Amaro Gonzalez C."/>
        </authorList>
    </citation>
    <scope>NUCLEOTIDE SEQUENCE</scope>
</reference>
<evidence type="ECO:0000313" key="1">
    <source>
        <dbReference type="EMBL" id="JAI02715.1"/>
    </source>
</evidence>
<protein>
    <submittedName>
        <fullName evidence="1">Uncharacterized protein</fullName>
    </submittedName>
</protein>
<organism evidence="1">
    <name type="scientific">Anguilla anguilla</name>
    <name type="common">European freshwater eel</name>
    <name type="synonym">Muraena anguilla</name>
    <dbReference type="NCBI Taxonomy" id="7936"/>
    <lineage>
        <taxon>Eukaryota</taxon>
        <taxon>Metazoa</taxon>
        <taxon>Chordata</taxon>
        <taxon>Craniata</taxon>
        <taxon>Vertebrata</taxon>
        <taxon>Euteleostomi</taxon>
        <taxon>Actinopterygii</taxon>
        <taxon>Neopterygii</taxon>
        <taxon>Teleostei</taxon>
        <taxon>Anguilliformes</taxon>
        <taxon>Anguillidae</taxon>
        <taxon>Anguilla</taxon>
    </lineage>
</organism>
<dbReference type="EMBL" id="GBXM01005863">
    <property type="protein sequence ID" value="JAI02715.1"/>
    <property type="molecule type" value="Transcribed_RNA"/>
</dbReference>
<sequence>MSCNPPAFLSII</sequence>
<proteinExistence type="predicted"/>
<reference evidence="1" key="2">
    <citation type="journal article" date="2015" name="Fish Shellfish Immunol.">
        <title>Early steps in the European eel (Anguilla anguilla)-Vibrio vulnificus interaction in the gills: Role of the RtxA13 toxin.</title>
        <authorList>
            <person name="Callol A."/>
            <person name="Pajuelo D."/>
            <person name="Ebbesson L."/>
            <person name="Teles M."/>
            <person name="MacKenzie S."/>
            <person name="Amaro C."/>
        </authorList>
    </citation>
    <scope>NUCLEOTIDE SEQUENCE</scope>
</reference>
<accession>A0A0E9XJ51</accession>
<name>A0A0E9XJ51_ANGAN</name>